<feature type="domain" description="Fibronectin type-III" evidence="1">
    <location>
        <begin position="462"/>
        <end position="555"/>
    </location>
</feature>
<dbReference type="OrthoDB" id="161033at2"/>
<dbReference type="Proteomes" id="UP000195514">
    <property type="component" value="Chromosome I"/>
</dbReference>
<evidence type="ECO:0000313" key="2">
    <source>
        <dbReference type="EMBL" id="SMX53125.1"/>
    </source>
</evidence>
<reference evidence="3" key="1">
    <citation type="submission" date="2017-05" db="EMBL/GenBank/DDBJ databases">
        <authorList>
            <person name="Kirkegaard R."/>
            <person name="Mcilroy J S."/>
        </authorList>
    </citation>
    <scope>NUCLEOTIDE SEQUENCE [LARGE SCALE GENOMIC DNA]</scope>
</reference>
<evidence type="ECO:0000313" key="3">
    <source>
        <dbReference type="Proteomes" id="UP000195514"/>
    </source>
</evidence>
<organism evidence="2 3">
    <name type="scientific">Candidatus Brevifilum fermentans</name>
    <dbReference type="NCBI Taxonomy" id="1986204"/>
    <lineage>
        <taxon>Bacteria</taxon>
        <taxon>Bacillati</taxon>
        <taxon>Chloroflexota</taxon>
        <taxon>Anaerolineae</taxon>
        <taxon>Anaerolineales</taxon>
        <taxon>Anaerolineaceae</taxon>
        <taxon>Candidatus Brevifilum</taxon>
    </lineage>
</organism>
<evidence type="ECO:0000259" key="1">
    <source>
        <dbReference type="PROSITE" id="PS50853"/>
    </source>
</evidence>
<feature type="domain" description="Fibronectin type-III" evidence="1">
    <location>
        <begin position="556"/>
        <end position="646"/>
    </location>
</feature>
<keyword evidence="3" id="KW-1185">Reference proteome</keyword>
<dbReference type="KEGG" id="abat:CFX1CAM_0059"/>
<dbReference type="CDD" id="cd00063">
    <property type="entry name" value="FN3"/>
    <property type="match status" value="5"/>
</dbReference>
<dbReference type="PANTHER" id="PTHR47135">
    <property type="entry name" value="FIBRONECTIN TYPE III DOMAIN-CONTAINING PROTEIN 7"/>
    <property type="match status" value="1"/>
</dbReference>
<feature type="domain" description="Fibronectin type-III" evidence="1">
    <location>
        <begin position="368"/>
        <end position="458"/>
    </location>
</feature>
<dbReference type="PROSITE" id="PS50853">
    <property type="entry name" value="FN3"/>
    <property type="match status" value="5"/>
</dbReference>
<dbReference type="RefSeq" id="WP_087861083.1">
    <property type="nucleotide sequence ID" value="NZ_LT859958.1"/>
</dbReference>
<dbReference type="SUPFAM" id="SSF49265">
    <property type="entry name" value="Fibronectin type III"/>
    <property type="match status" value="3"/>
</dbReference>
<accession>A0A1Y6K0A0</accession>
<sequence>MKKTLFSLILFFIILSLSVPHQFLFAQAETLPQMDVPGEGLNTLPDGAVITSIEEVNPYFTIEHITLADGTTLSKGIISGPSQPPAGYEAEREASIQPLSSRGVISNFPSYNWVFGCSAVSGAMIAAYYDQNGYPDIYTGPTNGSVMPITDTSWGTWSDGYATYPNNPLVASKDGLDGRSGRGSIDNYWVRYGSTADDPYITNGWPQHTWGAAIGDFMKTSQSAYGNTDGATSFYYNESAAKLTCTAMESMSAGGGRMVSDVDGTYGRKLFYEARGYAVTDCYYQRTNYEGGFSLDNFKAEIDAGHPVMINLKGHTIVGYGYDGTTIYIRDTWDSDPSHTYTMTWGGSYQGMAMQAVSVVHPAATPAVPTGVAASDGTYTDKVRVTWNASTGANNYMVFRNTSNTHTDEVVLTSNHFASPFDDTTATPGKTYYYWVKACNAAGCSGYSIGDVGYIAAPIPAPPSGVAASDGTYTDKVQVTWNASTGADIYQVFKNTSNTHMGEIMLTGNHPASPFDDTTAAPGIPYYYWVKACNPAGCSDYSIVDTGYRAVFIPAPPDGVAASDGTYPDMVQITWNASAGAHYYMVFRNTSDTHTGEIVLTDIHPASPFDDLTAEPGIPYYYWVKACNPAGCSDYSIVDTGHRGPLIPAPPDGVVASDGTYTDKVQVTWSANTGADNYMVFRNTSNTHTGEIVLTDMHPASPFDDITAEPGKIYYYWVKACNAAGCSDYSTVDTGYRAPFIPAPPGGVAASDGTYPDKVQVTWNASTGADNYKVFRNTSITHTGEIVLANNHPASPFDDITAMPGKTYYYWVKACNAAGCSDYSSFAIGRLGTLTRFELFVPLLISGGG</sequence>
<dbReference type="InterPro" id="IPR013783">
    <property type="entry name" value="Ig-like_fold"/>
</dbReference>
<feature type="domain" description="Fibronectin type-III" evidence="1">
    <location>
        <begin position="744"/>
        <end position="836"/>
    </location>
</feature>
<name>A0A1Y6K0A0_9CHLR</name>
<dbReference type="Gene3D" id="2.60.40.10">
    <property type="entry name" value="Immunoglobulins"/>
    <property type="match status" value="5"/>
</dbReference>
<feature type="domain" description="Fibronectin type-III" evidence="1">
    <location>
        <begin position="650"/>
        <end position="740"/>
    </location>
</feature>
<dbReference type="InterPro" id="IPR036116">
    <property type="entry name" value="FN3_sf"/>
</dbReference>
<protein>
    <recommendedName>
        <fullName evidence="1">Fibronectin type-III domain-containing protein</fullName>
    </recommendedName>
</protein>
<dbReference type="EMBL" id="LT859958">
    <property type="protein sequence ID" value="SMX53125.1"/>
    <property type="molecule type" value="Genomic_DNA"/>
</dbReference>
<dbReference type="AlphaFoldDB" id="A0A1Y6K0A0"/>
<gene>
    <name evidence="2" type="ORF">CFX1CAM_0059</name>
</gene>
<dbReference type="SMART" id="SM00060">
    <property type="entry name" value="FN3"/>
    <property type="match status" value="5"/>
</dbReference>
<proteinExistence type="predicted"/>
<dbReference type="InterPro" id="IPR003961">
    <property type="entry name" value="FN3_dom"/>
</dbReference>